<protein>
    <submittedName>
        <fullName evidence="6">Unannotated protein</fullName>
    </submittedName>
</protein>
<dbReference type="InterPro" id="IPR006076">
    <property type="entry name" value="FAD-dep_OxRdtase"/>
</dbReference>
<feature type="domain" description="FAD dependent oxidoreductase" evidence="2">
    <location>
        <begin position="11"/>
        <end position="374"/>
    </location>
</feature>
<comment type="similarity">
    <text evidence="1">Belongs to the GcvT family.</text>
</comment>
<evidence type="ECO:0000259" key="3">
    <source>
        <dbReference type="Pfam" id="PF01571"/>
    </source>
</evidence>
<evidence type="ECO:0000256" key="1">
    <source>
        <dbReference type="ARBA" id="ARBA00008609"/>
    </source>
</evidence>
<dbReference type="InterPro" id="IPR028896">
    <property type="entry name" value="GcvT/YgfZ/DmdA"/>
</dbReference>
<dbReference type="Gene3D" id="3.30.9.10">
    <property type="entry name" value="D-Amino Acid Oxidase, subunit A, domain 2"/>
    <property type="match status" value="1"/>
</dbReference>
<feature type="domain" description="GCVT N-terminal" evidence="3">
    <location>
        <begin position="435"/>
        <end position="721"/>
    </location>
</feature>
<dbReference type="InterPro" id="IPR027266">
    <property type="entry name" value="TrmE/GcvT-like"/>
</dbReference>
<dbReference type="Gene3D" id="3.30.1360.120">
    <property type="entry name" value="Probable tRNA modification gtpase trme, domain 1"/>
    <property type="match status" value="1"/>
</dbReference>
<dbReference type="EMBL" id="CAEZSR010000001">
    <property type="protein sequence ID" value="CAB4536615.1"/>
    <property type="molecule type" value="Genomic_DNA"/>
</dbReference>
<sequence>MSEQTVPARAKVVVIGAGIVGNCLVGHLSRLGWTEMVLLDKGPLPNPGGSTGHASNFIFPTDHNKEMAFLTVESQNQYIAHGLNNTCGGIEVAREPQRLEEFKRRMTSATAWGIDARLVTPAEIKEMVPFINDEILLGGYYTPSVSVVDSLATGTRMRDEAVGNGALTVFANTEVLDLETEDVPGGLPKVTAVVTDKGRIEAEHVVIACGVWSPRIAAMAGATIPLTPAVHQMADVGPIDVLVESNKELAYPIIRDMDTFCYERQSAGSMEVGSYAHRPILMRPDDIPSNEASALTPTELPLTYDDFEPQMEQAIELMEMLGDAEIKYAINGLLSLTPDANPVLGECVEVRNLWSAAAVWIKEGPGIAQLVAEWMTYGYPHMCDPHGSDISRFYPHEKTEWHINARCNEHFNKTYGIVHPREQWASQRGIRRSPFYAREEALGAVFFDARGWERPQWYESNAKLMAKYPEACEPRTHEWDGRWWSPITNAEHLQMRASVGMVDLTAFNEFDFEGPGALGFLQYMCVNNVDVAVGRSVYTPLLTAHGGFRGDLTIQRLGADHFRVITGAFDGGRDNHWFRKHMPTDGSVTFTDRSQGICTVGVWGPNAAATMSKIVTDHATAPYDLSQDGFPYGAVREVIIDGVPCTMFRISYVGENGWEIYTRMEHGLKLWDAIWAAGQEFEIIPVGIGVYAVTGRIEKGYRLMGAELESEYDPVEAGLARPKVKSADFLGKEAYLKAREEGPAAIMCTLSMDSQRCADGYDRFPTGGNEPILTLDGQRIVDAKGRVSRVTTAGAGPSVGKYLLMAYLPPEHAVEGTKLQVMYMNELYPVTVERAGSTPLFDPTDARMKS</sequence>
<dbReference type="InterPro" id="IPR032503">
    <property type="entry name" value="FAO_M"/>
</dbReference>
<name>A0A6J6BCR4_9ZZZZ</name>
<proteinExistence type="inferred from homology"/>
<reference evidence="6" key="1">
    <citation type="submission" date="2020-05" db="EMBL/GenBank/DDBJ databases">
        <authorList>
            <person name="Chiriac C."/>
            <person name="Salcher M."/>
            <person name="Ghai R."/>
            <person name="Kavagutti S V."/>
        </authorList>
    </citation>
    <scope>NUCLEOTIDE SEQUENCE</scope>
</reference>
<dbReference type="SUPFAM" id="SSF54373">
    <property type="entry name" value="FAD-linked reductases, C-terminal domain"/>
    <property type="match status" value="1"/>
</dbReference>
<dbReference type="SUPFAM" id="SSF103025">
    <property type="entry name" value="Folate-binding domain"/>
    <property type="match status" value="1"/>
</dbReference>
<dbReference type="GO" id="GO:0005739">
    <property type="term" value="C:mitochondrion"/>
    <property type="evidence" value="ECO:0007669"/>
    <property type="project" value="TreeGrafter"/>
</dbReference>
<dbReference type="InterPro" id="IPR029043">
    <property type="entry name" value="GcvT/YgfZ_C"/>
</dbReference>
<dbReference type="InterPro" id="IPR006222">
    <property type="entry name" value="GCVT_N"/>
</dbReference>
<dbReference type="Gene3D" id="3.50.50.60">
    <property type="entry name" value="FAD/NAD(P)-binding domain"/>
    <property type="match status" value="1"/>
</dbReference>
<gene>
    <name evidence="6" type="ORF">UFOPK1493_00032</name>
</gene>
<feature type="domain" description="Aminomethyltransferase C-terminal" evidence="4">
    <location>
        <begin position="772"/>
        <end position="832"/>
    </location>
</feature>
<dbReference type="Gene3D" id="2.40.30.110">
    <property type="entry name" value="Aminomethyltransferase beta-barrel domains"/>
    <property type="match status" value="1"/>
</dbReference>
<dbReference type="InterPro" id="IPR013977">
    <property type="entry name" value="GcvT_C"/>
</dbReference>
<dbReference type="Gene3D" id="3.30.70.1400">
    <property type="entry name" value="Aminomethyltransferase beta-barrel domains"/>
    <property type="match status" value="1"/>
</dbReference>
<dbReference type="SUPFAM" id="SSF51905">
    <property type="entry name" value="FAD/NAD(P)-binding domain"/>
    <property type="match status" value="1"/>
</dbReference>
<organism evidence="6">
    <name type="scientific">freshwater metagenome</name>
    <dbReference type="NCBI Taxonomy" id="449393"/>
    <lineage>
        <taxon>unclassified sequences</taxon>
        <taxon>metagenomes</taxon>
        <taxon>ecological metagenomes</taxon>
    </lineage>
</organism>
<evidence type="ECO:0000259" key="2">
    <source>
        <dbReference type="Pfam" id="PF01266"/>
    </source>
</evidence>
<evidence type="ECO:0000259" key="4">
    <source>
        <dbReference type="Pfam" id="PF08669"/>
    </source>
</evidence>
<dbReference type="InterPro" id="IPR036188">
    <property type="entry name" value="FAD/NAD-bd_sf"/>
</dbReference>
<dbReference type="PANTHER" id="PTHR43757">
    <property type="entry name" value="AMINOMETHYLTRANSFERASE"/>
    <property type="match status" value="1"/>
</dbReference>
<feature type="domain" description="FAD dependent oxidoreductase central" evidence="5">
    <location>
        <begin position="384"/>
        <end position="433"/>
    </location>
</feature>
<evidence type="ECO:0000259" key="5">
    <source>
        <dbReference type="Pfam" id="PF16350"/>
    </source>
</evidence>
<dbReference type="Pfam" id="PF01571">
    <property type="entry name" value="GCV_T"/>
    <property type="match status" value="1"/>
</dbReference>
<dbReference type="Pfam" id="PF16350">
    <property type="entry name" value="FAO_M"/>
    <property type="match status" value="1"/>
</dbReference>
<dbReference type="PANTHER" id="PTHR43757:SF2">
    <property type="entry name" value="AMINOMETHYLTRANSFERASE, MITOCHONDRIAL"/>
    <property type="match status" value="1"/>
</dbReference>
<dbReference type="Pfam" id="PF01266">
    <property type="entry name" value="DAO"/>
    <property type="match status" value="1"/>
</dbReference>
<accession>A0A6J6BCR4</accession>
<dbReference type="SUPFAM" id="SSF101790">
    <property type="entry name" value="Aminomethyltransferase beta-barrel domain"/>
    <property type="match status" value="1"/>
</dbReference>
<dbReference type="AlphaFoldDB" id="A0A6J6BCR4"/>
<dbReference type="Pfam" id="PF08669">
    <property type="entry name" value="GCV_T_C"/>
    <property type="match status" value="1"/>
</dbReference>
<evidence type="ECO:0000313" key="6">
    <source>
        <dbReference type="EMBL" id="CAB4536615.1"/>
    </source>
</evidence>